<evidence type="ECO:0000256" key="3">
    <source>
        <dbReference type="ARBA" id="ARBA00022692"/>
    </source>
</evidence>
<name>A0A9X2F0S7_9SPHI</name>
<dbReference type="RefSeq" id="WP_252587075.1">
    <property type="nucleotide sequence ID" value="NZ_JAMWYS010000024.1"/>
</dbReference>
<feature type="transmembrane region" description="Helical" evidence="6">
    <location>
        <begin position="254"/>
        <end position="272"/>
    </location>
</feature>
<accession>A0A9X2F0S7</accession>
<dbReference type="InterPro" id="IPR011701">
    <property type="entry name" value="MFS"/>
</dbReference>
<evidence type="ECO:0000313" key="8">
    <source>
        <dbReference type="EMBL" id="MCO4292592.1"/>
    </source>
</evidence>
<keyword evidence="3 6" id="KW-0812">Transmembrane</keyword>
<keyword evidence="4 6" id="KW-1133">Transmembrane helix</keyword>
<feature type="transmembrane region" description="Helical" evidence="6">
    <location>
        <begin position="106"/>
        <end position="127"/>
    </location>
</feature>
<feature type="transmembrane region" description="Helical" evidence="6">
    <location>
        <begin position="347"/>
        <end position="368"/>
    </location>
</feature>
<feature type="transmembrane region" description="Helical" evidence="6">
    <location>
        <begin position="12"/>
        <end position="36"/>
    </location>
</feature>
<keyword evidence="2" id="KW-1003">Cell membrane</keyword>
<feature type="transmembrane region" description="Helical" evidence="6">
    <location>
        <begin position="81"/>
        <end position="100"/>
    </location>
</feature>
<dbReference type="InterPro" id="IPR020846">
    <property type="entry name" value="MFS_dom"/>
</dbReference>
<keyword evidence="9" id="KW-1185">Reference proteome</keyword>
<dbReference type="EMBL" id="JAMWYS010000024">
    <property type="protein sequence ID" value="MCO4292592.1"/>
    <property type="molecule type" value="Genomic_DNA"/>
</dbReference>
<dbReference type="SUPFAM" id="SSF103473">
    <property type="entry name" value="MFS general substrate transporter"/>
    <property type="match status" value="1"/>
</dbReference>
<evidence type="ECO:0000256" key="1">
    <source>
        <dbReference type="ARBA" id="ARBA00004651"/>
    </source>
</evidence>
<feature type="transmembrane region" description="Helical" evidence="6">
    <location>
        <begin position="308"/>
        <end position="335"/>
    </location>
</feature>
<evidence type="ECO:0000259" key="7">
    <source>
        <dbReference type="PROSITE" id="PS50850"/>
    </source>
</evidence>
<organism evidence="8 9">
    <name type="scientific">Solitalea agri</name>
    <dbReference type="NCBI Taxonomy" id="2953739"/>
    <lineage>
        <taxon>Bacteria</taxon>
        <taxon>Pseudomonadati</taxon>
        <taxon>Bacteroidota</taxon>
        <taxon>Sphingobacteriia</taxon>
        <taxon>Sphingobacteriales</taxon>
        <taxon>Sphingobacteriaceae</taxon>
        <taxon>Solitalea</taxon>
    </lineage>
</organism>
<evidence type="ECO:0000256" key="4">
    <source>
        <dbReference type="ARBA" id="ARBA00022989"/>
    </source>
</evidence>
<feature type="transmembrane region" description="Helical" evidence="6">
    <location>
        <begin position="221"/>
        <end position="242"/>
    </location>
</feature>
<evidence type="ECO:0000256" key="2">
    <source>
        <dbReference type="ARBA" id="ARBA00022475"/>
    </source>
</evidence>
<comment type="subcellular location">
    <subcellularLocation>
        <location evidence="1">Cell membrane</location>
        <topology evidence="1">Multi-pass membrane protein</topology>
    </subcellularLocation>
</comment>
<dbReference type="Pfam" id="PF07690">
    <property type="entry name" value="MFS_1"/>
    <property type="match status" value="1"/>
</dbReference>
<feature type="transmembrane region" description="Helical" evidence="6">
    <location>
        <begin position="167"/>
        <end position="189"/>
    </location>
</feature>
<dbReference type="GO" id="GO:0005886">
    <property type="term" value="C:plasma membrane"/>
    <property type="evidence" value="ECO:0007669"/>
    <property type="project" value="UniProtKB-SubCell"/>
</dbReference>
<proteinExistence type="predicted"/>
<dbReference type="Gene3D" id="1.20.1250.20">
    <property type="entry name" value="MFS general substrate transporter like domains"/>
    <property type="match status" value="1"/>
</dbReference>
<feature type="transmembrane region" description="Helical" evidence="6">
    <location>
        <begin position="48"/>
        <end position="69"/>
    </location>
</feature>
<feature type="transmembrane region" description="Helical" evidence="6">
    <location>
        <begin position="139"/>
        <end position="161"/>
    </location>
</feature>
<dbReference type="InterPro" id="IPR050189">
    <property type="entry name" value="MFS_Efflux_Transporters"/>
</dbReference>
<dbReference type="AlphaFoldDB" id="A0A9X2F0S7"/>
<sequence length="426" mass="46302">MNTPKHTFSRYQIFVIAILAILQFTIILDFMVLSPLGPFLMKELNMHASQFGLVVSAYAFSAGISGLLAAGFADKFDRKRLLMFFYMGFILGTALCAMAPNFGFLLFARIVTGIFGGVIGSISFAIITDLFKMEVRGRVMGFVQMAFAASQVLGLPIGLVLANHFGWHAPFWMIAGFGVVLGMVMLVYLQPVNEHLKLKRSEHNAFKHLSQTISQPNYLKAFLGTTLLATGGFMLMPFGSAFSTHNMGVPIEKLSLLYFVTGIFSMILGPLSGKISDKIGKYKMFVIGSIISIIMVAIYTNLGVTPLWTVIGLNILLFAGISSRMISASALMTAVPKAQDRGAFMSINSAIQQISGGIAATVAGLIVVEAKDGKLENYNVLGYVVIIAMVIAIGMMYFINKLVMDQLHAKPAEKPTEEPVEIIAEV</sequence>
<evidence type="ECO:0000313" key="9">
    <source>
        <dbReference type="Proteomes" id="UP001155182"/>
    </source>
</evidence>
<feature type="transmembrane region" description="Helical" evidence="6">
    <location>
        <begin position="284"/>
        <end position="302"/>
    </location>
</feature>
<reference evidence="8" key="1">
    <citation type="submission" date="2022-06" db="EMBL/GenBank/DDBJ databases">
        <title>Solitalea sp. MAHUQ-68 isolated from rhizospheric soil.</title>
        <authorList>
            <person name="Huq M.A."/>
        </authorList>
    </citation>
    <scope>NUCLEOTIDE SEQUENCE</scope>
    <source>
        <strain evidence="8">MAHUQ-68</strain>
    </source>
</reference>
<dbReference type="PANTHER" id="PTHR43124">
    <property type="entry name" value="PURINE EFFLUX PUMP PBUE"/>
    <property type="match status" value="1"/>
</dbReference>
<dbReference type="InterPro" id="IPR036259">
    <property type="entry name" value="MFS_trans_sf"/>
</dbReference>
<dbReference type="CDD" id="cd17324">
    <property type="entry name" value="MFS_NepI_like"/>
    <property type="match status" value="1"/>
</dbReference>
<keyword evidence="5 6" id="KW-0472">Membrane</keyword>
<dbReference type="PANTHER" id="PTHR43124:SF3">
    <property type="entry name" value="CHLORAMPHENICOL EFFLUX PUMP RV0191"/>
    <property type="match status" value="1"/>
</dbReference>
<comment type="caution">
    <text evidence="8">The sequence shown here is derived from an EMBL/GenBank/DDBJ whole genome shotgun (WGS) entry which is preliminary data.</text>
</comment>
<protein>
    <submittedName>
        <fullName evidence="8">MFS transporter</fullName>
    </submittedName>
</protein>
<dbReference type="PROSITE" id="PS50850">
    <property type="entry name" value="MFS"/>
    <property type="match status" value="1"/>
</dbReference>
<feature type="domain" description="Major facilitator superfamily (MFS) profile" evidence="7">
    <location>
        <begin position="15"/>
        <end position="403"/>
    </location>
</feature>
<gene>
    <name evidence="8" type="ORF">NF867_06945</name>
</gene>
<evidence type="ECO:0000256" key="5">
    <source>
        <dbReference type="ARBA" id="ARBA00023136"/>
    </source>
</evidence>
<feature type="transmembrane region" description="Helical" evidence="6">
    <location>
        <begin position="380"/>
        <end position="399"/>
    </location>
</feature>
<evidence type="ECO:0000256" key="6">
    <source>
        <dbReference type="SAM" id="Phobius"/>
    </source>
</evidence>
<dbReference type="Proteomes" id="UP001155182">
    <property type="component" value="Unassembled WGS sequence"/>
</dbReference>
<dbReference type="GO" id="GO:0022857">
    <property type="term" value="F:transmembrane transporter activity"/>
    <property type="evidence" value="ECO:0007669"/>
    <property type="project" value="InterPro"/>
</dbReference>